<dbReference type="CDD" id="cd03214">
    <property type="entry name" value="ABC_Iron-Siderophores_B12_Hemin"/>
    <property type="match status" value="1"/>
</dbReference>
<evidence type="ECO:0000256" key="3">
    <source>
        <dbReference type="ARBA" id="ARBA00022840"/>
    </source>
</evidence>
<dbReference type="InterPro" id="IPR003593">
    <property type="entry name" value="AAA+_ATPase"/>
</dbReference>
<dbReference type="GO" id="GO:0016887">
    <property type="term" value="F:ATP hydrolysis activity"/>
    <property type="evidence" value="ECO:0007669"/>
    <property type="project" value="InterPro"/>
</dbReference>
<keyword evidence="6" id="KW-0378">Hydrolase</keyword>
<dbReference type="FunFam" id="3.40.50.300:FF:000134">
    <property type="entry name" value="Iron-enterobactin ABC transporter ATP-binding protein"/>
    <property type="match status" value="1"/>
</dbReference>
<organism evidence="6 7">
    <name type="scientific">Pelotomaculum schinkii</name>
    <dbReference type="NCBI Taxonomy" id="78350"/>
    <lineage>
        <taxon>Bacteria</taxon>
        <taxon>Bacillati</taxon>
        <taxon>Bacillota</taxon>
        <taxon>Clostridia</taxon>
        <taxon>Eubacteriales</taxon>
        <taxon>Desulfotomaculaceae</taxon>
        <taxon>Pelotomaculum</taxon>
    </lineage>
</organism>
<evidence type="ECO:0000313" key="7">
    <source>
        <dbReference type="Proteomes" id="UP000298324"/>
    </source>
</evidence>
<keyword evidence="3 6" id="KW-0067">ATP-binding</keyword>
<protein>
    <submittedName>
        <fullName evidence="6">Hemin import ATP-binding protein HmuV</fullName>
        <ecNumber evidence="6">3.6.3.-</ecNumber>
    </submittedName>
</protein>
<reference evidence="6 7" key="1">
    <citation type="journal article" date="2018" name="Environ. Microbiol.">
        <title>Novel energy conservation strategies and behaviour of Pelotomaculum schinkii driving syntrophic propionate catabolism.</title>
        <authorList>
            <person name="Hidalgo-Ahumada C.A.P."/>
            <person name="Nobu M.K."/>
            <person name="Narihiro T."/>
            <person name="Tamaki H."/>
            <person name="Liu W.T."/>
            <person name="Kamagata Y."/>
            <person name="Stams A.J.M."/>
            <person name="Imachi H."/>
            <person name="Sousa D.Z."/>
        </authorList>
    </citation>
    <scope>NUCLEOTIDE SEQUENCE [LARGE SCALE GENOMIC DNA]</scope>
    <source>
        <strain evidence="6 7">HH</strain>
    </source>
</reference>
<dbReference type="PANTHER" id="PTHR42794:SF1">
    <property type="entry name" value="HEMIN IMPORT ATP-BINDING PROTEIN HMUV"/>
    <property type="match status" value="1"/>
</dbReference>
<dbReference type="SUPFAM" id="SSF52540">
    <property type="entry name" value="P-loop containing nucleoside triphosphate hydrolases"/>
    <property type="match status" value="1"/>
</dbReference>
<dbReference type="InterPro" id="IPR017871">
    <property type="entry name" value="ABC_transporter-like_CS"/>
</dbReference>
<comment type="caution">
    <text evidence="6">The sequence shown here is derived from an EMBL/GenBank/DDBJ whole genome shotgun (WGS) entry which is preliminary data.</text>
</comment>
<keyword evidence="4" id="KW-1278">Translocase</keyword>
<dbReference type="Pfam" id="PF00005">
    <property type="entry name" value="ABC_tran"/>
    <property type="match status" value="1"/>
</dbReference>
<name>A0A4Y7R9D3_9FIRM</name>
<evidence type="ECO:0000256" key="1">
    <source>
        <dbReference type="ARBA" id="ARBA00022448"/>
    </source>
</evidence>
<dbReference type="InterPro" id="IPR027417">
    <property type="entry name" value="P-loop_NTPase"/>
</dbReference>
<dbReference type="PANTHER" id="PTHR42794">
    <property type="entry name" value="HEMIN IMPORT ATP-BINDING PROTEIN HMUV"/>
    <property type="match status" value="1"/>
</dbReference>
<sequence length="264" mass="29327">MKATALLYTDRVTMDYGIQAALQEVSMEIRHGGFYGLLGPNGSGKTTLISVLSGAMKPTSGRVLWQDRDLSGYSRREIARSFAVVPQDYYINFPFSVTEIVMMGRKPHLNRFARSTGADLEVVYRCMEVCGIMEHAEKPITNLSGGERQRVILARALAQTPEVLFLDEATSNLDICHKIELMSLVKRMNVEQGLTVIAAMHDLSLAGIFCDELVYLERGKVVCSGPAEQVFNEEVISKVFKIKVQIQKNTCNGVYNLSLLPELA</sequence>
<dbReference type="PROSITE" id="PS50893">
    <property type="entry name" value="ABC_TRANSPORTER_2"/>
    <property type="match status" value="1"/>
</dbReference>
<evidence type="ECO:0000313" key="6">
    <source>
        <dbReference type="EMBL" id="TEB05261.1"/>
    </source>
</evidence>
<gene>
    <name evidence="6" type="primary">hmuV</name>
    <name evidence="6" type="ORF">Psch_02302</name>
</gene>
<evidence type="ECO:0000256" key="4">
    <source>
        <dbReference type="ARBA" id="ARBA00022967"/>
    </source>
</evidence>
<dbReference type="AlphaFoldDB" id="A0A4Y7R9D3"/>
<keyword evidence="7" id="KW-1185">Reference proteome</keyword>
<feature type="domain" description="ABC transporter" evidence="5">
    <location>
        <begin position="7"/>
        <end position="243"/>
    </location>
</feature>
<dbReference type="RefSeq" id="WP_190240367.1">
    <property type="nucleotide sequence ID" value="NZ_QFGA01000002.1"/>
</dbReference>
<dbReference type="PROSITE" id="PS00211">
    <property type="entry name" value="ABC_TRANSPORTER_1"/>
    <property type="match status" value="1"/>
</dbReference>
<dbReference type="Gene3D" id="3.40.50.300">
    <property type="entry name" value="P-loop containing nucleotide triphosphate hydrolases"/>
    <property type="match status" value="1"/>
</dbReference>
<keyword evidence="1" id="KW-0813">Transport</keyword>
<proteinExistence type="predicted"/>
<dbReference type="EMBL" id="QFGA01000002">
    <property type="protein sequence ID" value="TEB05261.1"/>
    <property type="molecule type" value="Genomic_DNA"/>
</dbReference>
<dbReference type="GO" id="GO:0005524">
    <property type="term" value="F:ATP binding"/>
    <property type="evidence" value="ECO:0007669"/>
    <property type="project" value="UniProtKB-KW"/>
</dbReference>
<evidence type="ECO:0000259" key="5">
    <source>
        <dbReference type="PROSITE" id="PS50893"/>
    </source>
</evidence>
<dbReference type="SMART" id="SM00382">
    <property type="entry name" value="AAA"/>
    <property type="match status" value="1"/>
</dbReference>
<dbReference type="EC" id="3.6.3.-" evidence="6"/>
<keyword evidence="2" id="KW-0547">Nucleotide-binding</keyword>
<accession>A0A4Y7R9D3</accession>
<dbReference type="Proteomes" id="UP000298324">
    <property type="component" value="Unassembled WGS sequence"/>
</dbReference>
<dbReference type="InterPro" id="IPR003439">
    <property type="entry name" value="ABC_transporter-like_ATP-bd"/>
</dbReference>
<evidence type="ECO:0000256" key="2">
    <source>
        <dbReference type="ARBA" id="ARBA00022741"/>
    </source>
</evidence>